<evidence type="ECO:0000256" key="12">
    <source>
        <dbReference type="ARBA" id="ARBA00041185"/>
    </source>
</evidence>
<dbReference type="GO" id="GO:0008955">
    <property type="term" value="F:peptidoglycan glycosyltransferase activity"/>
    <property type="evidence" value="ECO:0007669"/>
    <property type="project" value="UniProtKB-EC"/>
</dbReference>
<evidence type="ECO:0000256" key="4">
    <source>
        <dbReference type="ARBA" id="ARBA00022692"/>
    </source>
</evidence>
<dbReference type="EC" id="2.4.99.28" evidence="14"/>
<evidence type="ECO:0000256" key="14">
    <source>
        <dbReference type="ARBA" id="ARBA00044770"/>
    </source>
</evidence>
<evidence type="ECO:0000313" key="18">
    <source>
        <dbReference type="Proteomes" id="UP000178429"/>
    </source>
</evidence>
<protein>
    <recommendedName>
        <fullName evidence="12">Probable peptidoglycan glycosyltransferase FtsW</fullName>
        <ecNumber evidence="14">2.4.99.28</ecNumber>
    </recommendedName>
    <alternativeName>
        <fullName evidence="13">Cell division protein FtsW</fullName>
    </alternativeName>
    <alternativeName>
        <fullName evidence="10">Cell wall polymerase</fullName>
    </alternativeName>
    <alternativeName>
        <fullName evidence="9">Peptidoglycan polymerase</fullName>
    </alternativeName>
</protein>
<evidence type="ECO:0000256" key="5">
    <source>
        <dbReference type="ARBA" id="ARBA00022960"/>
    </source>
</evidence>
<name>A0A1F8C4E2_9BACT</name>
<feature type="transmembrane region" description="Helical" evidence="16">
    <location>
        <begin position="285"/>
        <end position="308"/>
    </location>
</feature>
<evidence type="ECO:0000256" key="2">
    <source>
        <dbReference type="ARBA" id="ARBA00022676"/>
    </source>
</evidence>
<comment type="caution">
    <text evidence="17">The sequence shown here is derived from an EMBL/GenBank/DDBJ whole genome shotgun (WGS) entry which is preliminary data.</text>
</comment>
<dbReference type="STRING" id="1802525.A2975_02460"/>
<feature type="transmembrane region" description="Helical" evidence="16">
    <location>
        <begin position="247"/>
        <end position="273"/>
    </location>
</feature>
<sequence>MKKLISDPLLVFGIAFLIVFGAIILRSVASDFFPVYWVYLVLAILSFIFFAKLDFSIVNAFTKHLYVFSIIFLILPLAIGEVTRGAIRWIPIGALTIQPAEIVRPFLLLFWANQLNGFEFKLARIMKLLVLLLLPVLLILAQPSLGVAILTFMGFVGVFLATGVDRKLYLILIFAAILAIPVGWFALAPYQRERITTFISPQSDPSGAGYNAIQAMIAVGSGKMTGRGIGEGVQTQLYFLPERHNDFIFASIAEELGFLGAGLVLVGSFFVLWRITSAVDNPKNPVARAFLSGVFLTLFTQTVVHIGMNMGLVPITGVPLPLVSAGGSSLLATMTMLGMVLSARK</sequence>
<evidence type="ECO:0000256" key="1">
    <source>
        <dbReference type="ARBA" id="ARBA00004141"/>
    </source>
</evidence>
<dbReference type="GO" id="GO:0051301">
    <property type="term" value="P:cell division"/>
    <property type="evidence" value="ECO:0007669"/>
    <property type="project" value="InterPro"/>
</dbReference>
<dbReference type="AlphaFoldDB" id="A0A1F8C4E2"/>
<evidence type="ECO:0000256" key="6">
    <source>
        <dbReference type="ARBA" id="ARBA00022984"/>
    </source>
</evidence>
<dbReference type="Proteomes" id="UP000178429">
    <property type="component" value="Unassembled WGS sequence"/>
</dbReference>
<evidence type="ECO:0000256" key="16">
    <source>
        <dbReference type="SAM" id="Phobius"/>
    </source>
</evidence>
<keyword evidence="2" id="KW-0328">Glycosyltransferase</keyword>
<dbReference type="InterPro" id="IPR001182">
    <property type="entry name" value="FtsW/RodA"/>
</dbReference>
<reference evidence="17 18" key="1">
    <citation type="journal article" date="2016" name="Nat. Commun.">
        <title>Thousands of microbial genomes shed light on interconnected biogeochemical processes in an aquifer system.</title>
        <authorList>
            <person name="Anantharaman K."/>
            <person name="Brown C.T."/>
            <person name="Hug L.A."/>
            <person name="Sharon I."/>
            <person name="Castelle C.J."/>
            <person name="Probst A.J."/>
            <person name="Thomas B.C."/>
            <person name="Singh A."/>
            <person name="Wilkins M.J."/>
            <person name="Karaoz U."/>
            <person name="Brodie E.L."/>
            <person name="Williams K.H."/>
            <person name="Hubbard S.S."/>
            <person name="Banfield J.F."/>
        </authorList>
    </citation>
    <scope>NUCLEOTIDE SEQUENCE [LARGE SCALE GENOMIC DNA]</scope>
</reference>
<feature type="transmembrane region" description="Helical" evidence="16">
    <location>
        <begin position="35"/>
        <end position="53"/>
    </location>
</feature>
<feature type="transmembrane region" description="Helical" evidence="16">
    <location>
        <begin position="168"/>
        <end position="187"/>
    </location>
</feature>
<evidence type="ECO:0000313" key="17">
    <source>
        <dbReference type="EMBL" id="OGM70729.1"/>
    </source>
</evidence>
<keyword evidence="4 16" id="KW-0812">Transmembrane</keyword>
<evidence type="ECO:0000256" key="10">
    <source>
        <dbReference type="ARBA" id="ARBA00033270"/>
    </source>
</evidence>
<evidence type="ECO:0000256" key="7">
    <source>
        <dbReference type="ARBA" id="ARBA00022989"/>
    </source>
</evidence>
<keyword evidence="8 16" id="KW-0472">Membrane</keyword>
<comment type="catalytic activity">
    <reaction evidence="15">
        <text>[GlcNAc-(1-&gt;4)-Mur2Ac(oyl-L-Ala-gamma-D-Glu-L-Lys-D-Ala-D-Ala)](n)-di-trans,octa-cis-undecaprenyl diphosphate + beta-D-GlcNAc-(1-&gt;4)-Mur2Ac(oyl-L-Ala-gamma-D-Glu-L-Lys-D-Ala-D-Ala)-di-trans,octa-cis-undecaprenyl diphosphate = [GlcNAc-(1-&gt;4)-Mur2Ac(oyl-L-Ala-gamma-D-Glu-L-Lys-D-Ala-D-Ala)](n+1)-di-trans,octa-cis-undecaprenyl diphosphate + di-trans,octa-cis-undecaprenyl diphosphate + H(+)</text>
        <dbReference type="Rhea" id="RHEA:23708"/>
        <dbReference type="Rhea" id="RHEA-COMP:9602"/>
        <dbReference type="Rhea" id="RHEA-COMP:9603"/>
        <dbReference type="ChEBI" id="CHEBI:15378"/>
        <dbReference type="ChEBI" id="CHEBI:58405"/>
        <dbReference type="ChEBI" id="CHEBI:60033"/>
        <dbReference type="ChEBI" id="CHEBI:78435"/>
        <dbReference type="EC" id="2.4.99.28"/>
    </reaction>
</comment>
<evidence type="ECO:0000256" key="8">
    <source>
        <dbReference type="ARBA" id="ARBA00023136"/>
    </source>
</evidence>
<evidence type="ECO:0000256" key="11">
    <source>
        <dbReference type="ARBA" id="ARBA00038053"/>
    </source>
</evidence>
<comment type="similarity">
    <text evidence="11">Belongs to the SEDS family. FtsW subfamily.</text>
</comment>
<dbReference type="GO" id="GO:0015648">
    <property type="term" value="F:lipid-linked peptidoglycan transporter activity"/>
    <property type="evidence" value="ECO:0007669"/>
    <property type="project" value="TreeGrafter"/>
</dbReference>
<organism evidence="17 18">
    <name type="scientific">Candidatus Woesebacteria bacterium RIFCSPLOWO2_01_FULL_44_14</name>
    <dbReference type="NCBI Taxonomy" id="1802525"/>
    <lineage>
        <taxon>Bacteria</taxon>
        <taxon>Candidatus Woeseibacteriota</taxon>
    </lineage>
</organism>
<dbReference type="GO" id="GO:0008360">
    <property type="term" value="P:regulation of cell shape"/>
    <property type="evidence" value="ECO:0007669"/>
    <property type="project" value="UniProtKB-KW"/>
</dbReference>
<keyword evidence="3" id="KW-0808">Transferase</keyword>
<accession>A0A1F8C4E2</accession>
<comment type="subcellular location">
    <subcellularLocation>
        <location evidence="1">Membrane</location>
        <topology evidence="1">Multi-pass membrane protein</topology>
    </subcellularLocation>
</comment>
<evidence type="ECO:0000256" key="13">
    <source>
        <dbReference type="ARBA" id="ARBA00041418"/>
    </source>
</evidence>
<feature type="transmembrane region" description="Helical" evidence="16">
    <location>
        <begin position="145"/>
        <end position="161"/>
    </location>
</feature>
<dbReference type="GO" id="GO:0009252">
    <property type="term" value="P:peptidoglycan biosynthetic process"/>
    <property type="evidence" value="ECO:0007669"/>
    <property type="project" value="UniProtKB-KW"/>
</dbReference>
<dbReference type="PANTHER" id="PTHR30474">
    <property type="entry name" value="CELL CYCLE PROTEIN"/>
    <property type="match status" value="1"/>
</dbReference>
<evidence type="ECO:0000256" key="9">
    <source>
        <dbReference type="ARBA" id="ARBA00032370"/>
    </source>
</evidence>
<feature type="transmembrane region" description="Helical" evidence="16">
    <location>
        <begin position="9"/>
        <end position="29"/>
    </location>
</feature>
<dbReference type="EMBL" id="MGHL01000002">
    <property type="protein sequence ID" value="OGM70729.1"/>
    <property type="molecule type" value="Genomic_DNA"/>
</dbReference>
<evidence type="ECO:0000256" key="3">
    <source>
        <dbReference type="ARBA" id="ARBA00022679"/>
    </source>
</evidence>
<dbReference type="GO" id="GO:0005886">
    <property type="term" value="C:plasma membrane"/>
    <property type="evidence" value="ECO:0007669"/>
    <property type="project" value="TreeGrafter"/>
</dbReference>
<dbReference type="PANTHER" id="PTHR30474:SF2">
    <property type="entry name" value="PEPTIDOGLYCAN GLYCOSYLTRANSFERASE FTSW-RELATED"/>
    <property type="match status" value="1"/>
</dbReference>
<keyword evidence="6" id="KW-0573">Peptidoglycan synthesis</keyword>
<evidence type="ECO:0000256" key="15">
    <source>
        <dbReference type="ARBA" id="ARBA00049902"/>
    </source>
</evidence>
<feature type="transmembrane region" description="Helical" evidence="16">
    <location>
        <begin position="320"/>
        <end position="341"/>
    </location>
</feature>
<proteinExistence type="inferred from homology"/>
<keyword evidence="5" id="KW-0133">Cell shape</keyword>
<dbReference type="Pfam" id="PF01098">
    <property type="entry name" value="FTSW_RODA_SPOVE"/>
    <property type="match status" value="1"/>
</dbReference>
<dbReference type="GO" id="GO:0032153">
    <property type="term" value="C:cell division site"/>
    <property type="evidence" value="ECO:0007669"/>
    <property type="project" value="TreeGrafter"/>
</dbReference>
<gene>
    <name evidence="17" type="ORF">A2975_02460</name>
</gene>
<feature type="transmembrane region" description="Helical" evidence="16">
    <location>
        <begin position="65"/>
        <end position="83"/>
    </location>
</feature>
<keyword evidence="7 16" id="KW-1133">Transmembrane helix</keyword>